<comment type="similarity">
    <text evidence="11">Belongs to the insect chemoreceptor superfamily. Heteromeric odorant receptor channel (TC 1.A.69) family.</text>
</comment>
<dbReference type="HOGENOM" id="CLU_033399_0_0_1"/>
<protein>
    <recommendedName>
        <fullName evidence="11">Odorant receptor</fullName>
    </recommendedName>
</protein>
<dbReference type="PANTHER" id="PTHR21137:SF44">
    <property type="entry name" value="ODORANT RECEPTOR 13A-RELATED"/>
    <property type="match status" value="1"/>
</dbReference>
<evidence type="ECO:0000256" key="4">
    <source>
        <dbReference type="ARBA" id="ARBA00022692"/>
    </source>
</evidence>
<keyword evidence="13" id="KW-1185">Reference proteome</keyword>
<dbReference type="Pfam" id="PF02949">
    <property type="entry name" value="7tm_6"/>
    <property type="match status" value="1"/>
</dbReference>
<name>B4KD39_DROMO</name>
<comment type="subcellular location">
    <subcellularLocation>
        <location evidence="1 11">Cell membrane</location>
        <topology evidence="1 11">Multi-pass membrane protein</topology>
    </subcellularLocation>
</comment>
<keyword evidence="7 11" id="KW-0472">Membrane</keyword>
<evidence type="ECO:0000313" key="13">
    <source>
        <dbReference type="Proteomes" id="UP000009192"/>
    </source>
</evidence>
<evidence type="ECO:0000256" key="6">
    <source>
        <dbReference type="ARBA" id="ARBA00022989"/>
    </source>
</evidence>
<keyword evidence="6 11" id="KW-1133">Transmembrane helix</keyword>
<gene>
    <name evidence="12" type="primary">Dmoj\GI23678</name>
    <name evidence="12" type="ORF">Dmoj_GI23678</name>
</gene>
<keyword evidence="9 11" id="KW-0807">Transducer</keyword>
<evidence type="ECO:0000256" key="2">
    <source>
        <dbReference type="ARBA" id="ARBA00022475"/>
    </source>
</evidence>
<evidence type="ECO:0000256" key="9">
    <source>
        <dbReference type="ARBA" id="ARBA00023224"/>
    </source>
</evidence>
<dbReference type="GO" id="GO:0005886">
    <property type="term" value="C:plasma membrane"/>
    <property type="evidence" value="ECO:0007669"/>
    <property type="project" value="UniProtKB-SubCell"/>
</dbReference>
<proteinExistence type="inferred from homology"/>
<evidence type="ECO:0000256" key="3">
    <source>
        <dbReference type="ARBA" id="ARBA00022606"/>
    </source>
</evidence>
<evidence type="ECO:0000256" key="8">
    <source>
        <dbReference type="ARBA" id="ARBA00023170"/>
    </source>
</evidence>
<dbReference type="KEGG" id="dmo:Dmoj_GI23678"/>
<dbReference type="PANTHER" id="PTHR21137">
    <property type="entry name" value="ODORANT RECEPTOR"/>
    <property type="match status" value="1"/>
</dbReference>
<dbReference type="Proteomes" id="UP000009192">
    <property type="component" value="Unassembled WGS sequence"/>
</dbReference>
<feature type="transmembrane region" description="Helical" evidence="11">
    <location>
        <begin position="299"/>
        <end position="316"/>
    </location>
</feature>
<feature type="transmembrane region" description="Helical" evidence="11">
    <location>
        <begin position="69"/>
        <end position="94"/>
    </location>
</feature>
<dbReference type="InParanoid" id="B4KD39"/>
<keyword evidence="8 11" id="KW-0675">Receptor</keyword>
<keyword evidence="2" id="KW-1003">Cell membrane</keyword>
<keyword evidence="3 11" id="KW-0716">Sensory transduction</keyword>
<comment type="subunit">
    <text evidence="10">Interacts with Orco. Complexes exist early in the endomembrane system in olfactory sensory neurons (OSNs), coupling these complexes to the conserved ciliary trafficking pathway.</text>
</comment>
<evidence type="ECO:0000256" key="5">
    <source>
        <dbReference type="ARBA" id="ARBA00022725"/>
    </source>
</evidence>
<dbReference type="GO" id="GO:0004984">
    <property type="term" value="F:olfactory receptor activity"/>
    <property type="evidence" value="ECO:0007669"/>
    <property type="project" value="InterPro"/>
</dbReference>
<evidence type="ECO:0000256" key="7">
    <source>
        <dbReference type="ARBA" id="ARBA00023136"/>
    </source>
</evidence>
<dbReference type="GO" id="GO:0005549">
    <property type="term" value="F:odorant binding"/>
    <property type="evidence" value="ECO:0007669"/>
    <property type="project" value="InterPro"/>
</dbReference>
<dbReference type="AlphaFoldDB" id="B4KD39"/>
<feature type="transmembrane region" description="Helical" evidence="11">
    <location>
        <begin position="34"/>
        <end position="57"/>
    </location>
</feature>
<dbReference type="InterPro" id="IPR004117">
    <property type="entry name" value="7tm6_olfct_rcpt"/>
</dbReference>
<dbReference type="OrthoDB" id="8185860at2759"/>
<comment type="caution">
    <text evidence="11">Lacks conserved residue(s) required for the propagation of feature annotation.</text>
</comment>
<dbReference type="GO" id="GO:0007165">
    <property type="term" value="P:signal transduction"/>
    <property type="evidence" value="ECO:0007669"/>
    <property type="project" value="UniProtKB-KW"/>
</dbReference>
<feature type="transmembrane region" description="Helical" evidence="11">
    <location>
        <begin position="132"/>
        <end position="158"/>
    </location>
</feature>
<dbReference type="EMBL" id="CH933806">
    <property type="protein sequence ID" value="EDW13809.2"/>
    <property type="molecule type" value="Genomic_DNA"/>
</dbReference>
<evidence type="ECO:0000256" key="11">
    <source>
        <dbReference type="RuleBase" id="RU351113"/>
    </source>
</evidence>
<sequence length="395" mass="45928">MPLAKMDSFMKYANFFYKCVGIEPYSSHERPKAASAWITFVFWANIVNVVFIMIAEFSFVVKSVVDKDIVLAVMVMSYVGFIVVGLSKMFFVWLNKATLSHIVRDLEDLFPRDKPAQVACKLDYYLNSCSRISFMFSMLYSVAIWTFNLFNLIQYVIYDWWLQTRIVPETLPYPVYVPWDMRHGLKYLLMFFNQNFAGYTSAAGQVSTDLLLCAVITQIIMHFNYLSQKFEDHQLTGDWAQDSRFLSEVVHYHNRLLRLSDQLNEIFGVPLILNFLISSFVLCFVSFELTVGVTPDEAIKLLLFLVSSLSQAYLICHHGQLIVDASFSFSMAAYNHNWTNADERYRKALVFIMMRSQDPTYLKATVFIQITRGTMTDLLQLSYKFFALLRTMYVK</sequence>
<keyword evidence="4 11" id="KW-0812">Transmembrane</keyword>
<accession>B4KD39</accession>
<dbReference type="FunCoup" id="B4KD39">
    <property type="interactions" value="69"/>
</dbReference>
<keyword evidence="5 11" id="KW-0552">Olfaction</keyword>
<evidence type="ECO:0000256" key="10">
    <source>
        <dbReference type="ARBA" id="ARBA00038679"/>
    </source>
</evidence>
<evidence type="ECO:0000256" key="1">
    <source>
        <dbReference type="ARBA" id="ARBA00004651"/>
    </source>
</evidence>
<evidence type="ECO:0000313" key="12">
    <source>
        <dbReference type="EMBL" id="EDW13809.2"/>
    </source>
</evidence>
<organism evidence="12 13">
    <name type="scientific">Drosophila mojavensis</name>
    <name type="common">Fruit fly</name>
    <dbReference type="NCBI Taxonomy" id="7230"/>
    <lineage>
        <taxon>Eukaryota</taxon>
        <taxon>Metazoa</taxon>
        <taxon>Ecdysozoa</taxon>
        <taxon>Arthropoda</taxon>
        <taxon>Hexapoda</taxon>
        <taxon>Insecta</taxon>
        <taxon>Pterygota</taxon>
        <taxon>Neoptera</taxon>
        <taxon>Endopterygota</taxon>
        <taxon>Diptera</taxon>
        <taxon>Brachycera</taxon>
        <taxon>Muscomorpha</taxon>
        <taxon>Ephydroidea</taxon>
        <taxon>Drosophilidae</taxon>
        <taxon>Drosophila</taxon>
    </lineage>
</organism>
<feature type="transmembrane region" description="Helical" evidence="11">
    <location>
        <begin position="266"/>
        <end position="287"/>
    </location>
</feature>
<reference evidence="12 13" key="1">
    <citation type="journal article" date="2007" name="Nature">
        <title>Evolution of genes and genomes on the Drosophila phylogeny.</title>
        <authorList>
            <consortium name="Drosophila 12 Genomes Consortium"/>
            <person name="Clark A.G."/>
            <person name="Eisen M.B."/>
            <person name="Smith D.R."/>
            <person name="Bergman C.M."/>
            <person name="Oliver B."/>
            <person name="Markow T.A."/>
            <person name="Kaufman T.C."/>
            <person name="Kellis M."/>
            <person name="Gelbart W."/>
            <person name="Iyer V.N."/>
            <person name="Pollard D.A."/>
            <person name="Sackton T.B."/>
            <person name="Larracuente A.M."/>
            <person name="Singh N.D."/>
            <person name="Abad J.P."/>
            <person name="Abt D.N."/>
            <person name="Adryan B."/>
            <person name="Aguade M."/>
            <person name="Akashi H."/>
            <person name="Anderson W.W."/>
            <person name="Aquadro C.F."/>
            <person name="Ardell D.H."/>
            <person name="Arguello R."/>
            <person name="Artieri C.G."/>
            <person name="Barbash D.A."/>
            <person name="Barker D."/>
            <person name="Barsanti P."/>
            <person name="Batterham P."/>
            <person name="Batzoglou S."/>
            <person name="Begun D."/>
            <person name="Bhutkar A."/>
            <person name="Blanco E."/>
            <person name="Bosak S.A."/>
            <person name="Bradley R.K."/>
            <person name="Brand A.D."/>
            <person name="Brent M.R."/>
            <person name="Brooks A.N."/>
            <person name="Brown R.H."/>
            <person name="Butlin R.K."/>
            <person name="Caggese C."/>
            <person name="Calvi B.R."/>
            <person name="Bernardo de Carvalho A."/>
            <person name="Caspi A."/>
            <person name="Castrezana S."/>
            <person name="Celniker S.E."/>
            <person name="Chang J.L."/>
            <person name="Chapple C."/>
            <person name="Chatterji S."/>
            <person name="Chinwalla A."/>
            <person name="Civetta A."/>
            <person name="Clifton S.W."/>
            <person name="Comeron J.M."/>
            <person name="Costello J.C."/>
            <person name="Coyne J.A."/>
            <person name="Daub J."/>
            <person name="David R.G."/>
            <person name="Delcher A.L."/>
            <person name="Delehaunty K."/>
            <person name="Do C.B."/>
            <person name="Ebling H."/>
            <person name="Edwards K."/>
            <person name="Eickbush T."/>
            <person name="Evans J.D."/>
            <person name="Filipski A."/>
            <person name="Findeiss S."/>
            <person name="Freyhult E."/>
            <person name="Fulton L."/>
            <person name="Fulton R."/>
            <person name="Garcia A.C."/>
            <person name="Gardiner A."/>
            <person name="Garfield D.A."/>
            <person name="Garvin B.E."/>
            <person name="Gibson G."/>
            <person name="Gilbert D."/>
            <person name="Gnerre S."/>
            <person name="Godfrey J."/>
            <person name="Good R."/>
            <person name="Gotea V."/>
            <person name="Gravely B."/>
            <person name="Greenberg A.J."/>
            <person name="Griffiths-Jones S."/>
            <person name="Gross S."/>
            <person name="Guigo R."/>
            <person name="Gustafson E.A."/>
            <person name="Haerty W."/>
            <person name="Hahn M.W."/>
            <person name="Halligan D.L."/>
            <person name="Halpern A.L."/>
            <person name="Halter G.M."/>
            <person name="Han M.V."/>
            <person name="Heger A."/>
            <person name="Hillier L."/>
            <person name="Hinrichs A.S."/>
            <person name="Holmes I."/>
            <person name="Hoskins R.A."/>
            <person name="Hubisz M.J."/>
            <person name="Hultmark D."/>
            <person name="Huntley M.A."/>
            <person name="Jaffe D.B."/>
            <person name="Jagadeeshan S."/>
            <person name="Jeck W.R."/>
            <person name="Johnson J."/>
            <person name="Jones C.D."/>
            <person name="Jordan W.C."/>
            <person name="Karpen G.H."/>
            <person name="Kataoka E."/>
            <person name="Keightley P.D."/>
            <person name="Kheradpour P."/>
            <person name="Kirkness E.F."/>
            <person name="Koerich L.B."/>
            <person name="Kristiansen K."/>
            <person name="Kudrna D."/>
            <person name="Kulathinal R.J."/>
            <person name="Kumar S."/>
            <person name="Kwok R."/>
            <person name="Lander E."/>
            <person name="Langley C.H."/>
            <person name="Lapoint R."/>
            <person name="Lazzaro B.P."/>
            <person name="Lee S.J."/>
            <person name="Levesque L."/>
            <person name="Li R."/>
            <person name="Lin C.F."/>
            <person name="Lin M.F."/>
            <person name="Lindblad-Toh K."/>
            <person name="Llopart A."/>
            <person name="Long M."/>
            <person name="Low L."/>
            <person name="Lozovsky E."/>
            <person name="Lu J."/>
            <person name="Luo M."/>
            <person name="Machado C.A."/>
            <person name="Makalowski W."/>
            <person name="Marzo M."/>
            <person name="Matsuda M."/>
            <person name="Matzkin L."/>
            <person name="McAllister B."/>
            <person name="McBride C.S."/>
            <person name="McKernan B."/>
            <person name="McKernan K."/>
            <person name="Mendez-Lago M."/>
            <person name="Minx P."/>
            <person name="Mollenhauer M.U."/>
            <person name="Montooth K."/>
            <person name="Mount S.M."/>
            <person name="Mu X."/>
            <person name="Myers E."/>
            <person name="Negre B."/>
            <person name="Newfeld S."/>
            <person name="Nielsen R."/>
            <person name="Noor M.A."/>
            <person name="O'Grady P."/>
            <person name="Pachter L."/>
            <person name="Papaceit M."/>
            <person name="Parisi M.J."/>
            <person name="Parisi M."/>
            <person name="Parts L."/>
            <person name="Pedersen J.S."/>
            <person name="Pesole G."/>
            <person name="Phillippy A.M."/>
            <person name="Ponting C.P."/>
            <person name="Pop M."/>
            <person name="Porcelli D."/>
            <person name="Powell J.R."/>
            <person name="Prohaska S."/>
            <person name="Pruitt K."/>
            <person name="Puig M."/>
            <person name="Quesneville H."/>
            <person name="Ram K.R."/>
            <person name="Rand D."/>
            <person name="Rasmussen M.D."/>
            <person name="Reed L.K."/>
            <person name="Reenan R."/>
            <person name="Reily A."/>
            <person name="Remington K.A."/>
            <person name="Rieger T.T."/>
            <person name="Ritchie M.G."/>
            <person name="Robin C."/>
            <person name="Rogers Y.H."/>
            <person name="Rohde C."/>
            <person name="Rozas J."/>
            <person name="Rubenfield M.J."/>
            <person name="Ruiz A."/>
            <person name="Russo S."/>
            <person name="Salzberg S.L."/>
            <person name="Sanchez-Gracia A."/>
            <person name="Saranga D.J."/>
            <person name="Sato H."/>
            <person name="Schaeffer S.W."/>
            <person name="Schatz M.C."/>
            <person name="Schlenke T."/>
            <person name="Schwartz R."/>
            <person name="Segarra C."/>
            <person name="Singh R.S."/>
            <person name="Sirot L."/>
            <person name="Sirota M."/>
            <person name="Sisneros N.B."/>
            <person name="Smith C.D."/>
            <person name="Smith T.F."/>
            <person name="Spieth J."/>
            <person name="Stage D.E."/>
            <person name="Stark A."/>
            <person name="Stephan W."/>
            <person name="Strausberg R.L."/>
            <person name="Strempel S."/>
            <person name="Sturgill D."/>
            <person name="Sutton G."/>
            <person name="Sutton G.G."/>
            <person name="Tao W."/>
            <person name="Teichmann S."/>
            <person name="Tobari Y.N."/>
            <person name="Tomimura Y."/>
            <person name="Tsolas J.M."/>
            <person name="Valente V.L."/>
            <person name="Venter E."/>
            <person name="Venter J.C."/>
            <person name="Vicario S."/>
            <person name="Vieira F.G."/>
            <person name="Vilella A.J."/>
            <person name="Villasante A."/>
            <person name="Walenz B."/>
            <person name="Wang J."/>
            <person name="Wasserman M."/>
            <person name="Watts T."/>
            <person name="Wilson D."/>
            <person name="Wilson R.K."/>
            <person name="Wing R.A."/>
            <person name="Wolfner M.F."/>
            <person name="Wong A."/>
            <person name="Wong G.K."/>
            <person name="Wu C.I."/>
            <person name="Wu G."/>
            <person name="Yamamoto D."/>
            <person name="Yang H.P."/>
            <person name="Yang S.P."/>
            <person name="Yorke J.A."/>
            <person name="Yoshida K."/>
            <person name="Zdobnov E."/>
            <person name="Zhang P."/>
            <person name="Zhang Y."/>
            <person name="Zimin A.V."/>
            <person name="Baldwin J."/>
            <person name="Abdouelleil A."/>
            <person name="Abdulkadir J."/>
            <person name="Abebe A."/>
            <person name="Abera B."/>
            <person name="Abreu J."/>
            <person name="Acer S.C."/>
            <person name="Aftuck L."/>
            <person name="Alexander A."/>
            <person name="An P."/>
            <person name="Anderson E."/>
            <person name="Anderson S."/>
            <person name="Arachi H."/>
            <person name="Azer M."/>
            <person name="Bachantsang P."/>
            <person name="Barry A."/>
            <person name="Bayul T."/>
            <person name="Berlin A."/>
            <person name="Bessette D."/>
            <person name="Bloom T."/>
            <person name="Blye J."/>
            <person name="Boguslavskiy L."/>
            <person name="Bonnet C."/>
            <person name="Boukhgalter B."/>
            <person name="Bourzgui I."/>
            <person name="Brown A."/>
            <person name="Cahill P."/>
            <person name="Channer S."/>
            <person name="Cheshatsang Y."/>
            <person name="Chuda L."/>
            <person name="Citroen M."/>
            <person name="Collymore A."/>
            <person name="Cooke P."/>
            <person name="Costello M."/>
            <person name="D'Aco K."/>
            <person name="Daza R."/>
            <person name="De Haan G."/>
            <person name="DeGray S."/>
            <person name="DeMaso C."/>
            <person name="Dhargay N."/>
            <person name="Dooley K."/>
            <person name="Dooley E."/>
            <person name="Doricent M."/>
            <person name="Dorje P."/>
            <person name="Dorjee K."/>
            <person name="Dupes A."/>
            <person name="Elong R."/>
            <person name="Falk J."/>
            <person name="Farina A."/>
            <person name="Faro S."/>
            <person name="Ferguson D."/>
            <person name="Fisher S."/>
            <person name="Foley C.D."/>
            <person name="Franke A."/>
            <person name="Friedrich D."/>
            <person name="Gadbois L."/>
            <person name="Gearin G."/>
            <person name="Gearin C.R."/>
            <person name="Giannoukos G."/>
            <person name="Goode T."/>
            <person name="Graham J."/>
            <person name="Grandbois E."/>
            <person name="Grewal S."/>
            <person name="Gyaltsen K."/>
            <person name="Hafez N."/>
            <person name="Hagos B."/>
            <person name="Hall J."/>
            <person name="Henson C."/>
            <person name="Hollinger A."/>
            <person name="Honan T."/>
            <person name="Huard M.D."/>
            <person name="Hughes L."/>
            <person name="Hurhula B."/>
            <person name="Husby M.E."/>
            <person name="Kamat A."/>
            <person name="Kanga B."/>
            <person name="Kashin S."/>
            <person name="Khazanovich D."/>
            <person name="Kisner P."/>
            <person name="Lance K."/>
            <person name="Lara M."/>
            <person name="Lee W."/>
            <person name="Lennon N."/>
            <person name="Letendre F."/>
            <person name="LeVine R."/>
            <person name="Lipovsky A."/>
            <person name="Liu X."/>
            <person name="Liu J."/>
            <person name="Liu S."/>
            <person name="Lokyitsang T."/>
            <person name="Lokyitsang Y."/>
            <person name="Lubonja R."/>
            <person name="Lui A."/>
            <person name="MacDonald P."/>
            <person name="Magnisalis V."/>
            <person name="Maru K."/>
            <person name="Matthews C."/>
            <person name="McCusker W."/>
            <person name="McDonough S."/>
            <person name="Mehta T."/>
            <person name="Meldrim J."/>
            <person name="Meneus L."/>
            <person name="Mihai O."/>
            <person name="Mihalev A."/>
            <person name="Mihova T."/>
            <person name="Mittelman R."/>
            <person name="Mlenga V."/>
            <person name="Montmayeur A."/>
            <person name="Mulrain L."/>
            <person name="Navidi A."/>
            <person name="Naylor J."/>
            <person name="Negash T."/>
            <person name="Nguyen T."/>
            <person name="Nguyen N."/>
            <person name="Nicol R."/>
            <person name="Norbu C."/>
            <person name="Norbu N."/>
            <person name="Novod N."/>
            <person name="O'Neill B."/>
            <person name="Osman S."/>
            <person name="Markiewicz E."/>
            <person name="Oyono O.L."/>
            <person name="Patti C."/>
            <person name="Phunkhang P."/>
            <person name="Pierre F."/>
            <person name="Priest M."/>
            <person name="Raghuraman S."/>
            <person name="Rege F."/>
            <person name="Reyes R."/>
            <person name="Rise C."/>
            <person name="Rogov P."/>
            <person name="Ross K."/>
            <person name="Ryan E."/>
            <person name="Settipalli S."/>
            <person name="Shea T."/>
            <person name="Sherpa N."/>
            <person name="Shi L."/>
            <person name="Shih D."/>
            <person name="Sparrow T."/>
            <person name="Spaulding J."/>
            <person name="Stalker J."/>
            <person name="Stange-Thomann N."/>
            <person name="Stavropoulos S."/>
            <person name="Stone C."/>
            <person name="Strader C."/>
            <person name="Tesfaye S."/>
            <person name="Thomson T."/>
            <person name="Thoulutsang Y."/>
            <person name="Thoulutsang D."/>
            <person name="Topham K."/>
            <person name="Topping I."/>
            <person name="Tsamla T."/>
            <person name="Vassiliev H."/>
            <person name="Vo A."/>
            <person name="Wangchuk T."/>
            <person name="Wangdi T."/>
            <person name="Weiand M."/>
            <person name="Wilkinson J."/>
            <person name="Wilson A."/>
            <person name="Yadav S."/>
            <person name="Young G."/>
            <person name="Yu Q."/>
            <person name="Zembek L."/>
            <person name="Zhong D."/>
            <person name="Zimmer A."/>
            <person name="Zwirko Z."/>
            <person name="Jaffe D.B."/>
            <person name="Alvarez P."/>
            <person name="Brockman W."/>
            <person name="Butler J."/>
            <person name="Chin C."/>
            <person name="Gnerre S."/>
            <person name="Grabherr M."/>
            <person name="Kleber M."/>
            <person name="Mauceli E."/>
            <person name="MacCallum I."/>
        </authorList>
    </citation>
    <scope>NUCLEOTIDE SEQUENCE [LARGE SCALE GENOMIC DNA]</scope>
    <source>
        <strain evidence="13">Tucson 15081-1352.22</strain>
    </source>
</reference>